<evidence type="ECO:0000259" key="14">
    <source>
        <dbReference type="PROSITE" id="PS51847"/>
    </source>
</evidence>
<keyword evidence="5" id="KW-0677">Repeat</keyword>
<dbReference type="EnsemblFungi" id="PTTG_08970-t43_1">
    <property type="protein sequence ID" value="PTTG_08970-t43_1-p1"/>
    <property type="gene ID" value="PTTG_08970"/>
</dbReference>
<evidence type="ECO:0000256" key="1">
    <source>
        <dbReference type="ARBA" id="ARBA00004586"/>
    </source>
</evidence>
<evidence type="ECO:0008006" key="18">
    <source>
        <dbReference type="Google" id="ProtNLM"/>
    </source>
</evidence>
<dbReference type="PANTHER" id="PTHR46980">
    <property type="entry name" value="TRICALBIN-1-RELATED"/>
    <property type="match status" value="1"/>
</dbReference>
<evidence type="ECO:0000256" key="7">
    <source>
        <dbReference type="ARBA" id="ARBA00022989"/>
    </source>
</evidence>
<dbReference type="InterPro" id="IPR037761">
    <property type="entry name" value="C2A_Tricalbin"/>
</dbReference>
<dbReference type="EMBL" id="ADAS02000025">
    <property type="protein sequence ID" value="OAV95892.1"/>
    <property type="molecule type" value="Genomic_DNA"/>
</dbReference>
<gene>
    <name evidence="15" type="ORF">PTTG_08970</name>
</gene>
<dbReference type="CDD" id="cd00030">
    <property type="entry name" value="C2"/>
    <property type="match status" value="1"/>
</dbReference>
<feature type="region of interest" description="Disordered" evidence="11">
    <location>
        <begin position="1586"/>
        <end position="1657"/>
    </location>
</feature>
<name>A0A180GUB4_PUCT1</name>
<evidence type="ECO:0000313" key="15">
    <source>
        <dbReference type="EMBL" id="OAV95892.1"/>
    </source>
</evidence>
<dbReference type="InterPro" id="IPR037765">
    <property type="entry name" value="C2B_Tricalbin"/>
</dbReference>
<dbReference type="GO" id="GO:0005789">
    <property type="term" value="C:endoplasmic reticulum membrane"/>
    <property type="evidence" value="ECO:0007669"/>
    <property type="project" value="UniProtKB-SubCell"/>
</dbReference>
<keyword evidence="8" id="KW-0445">Lipid transport</keyword>
<keyword evidence="9" id="KW-0446">Lipid-binding</keyword>
<feature type="compositionally biased region" description="Polar residues" evidence="11">
    <location>
        <begin position="933"/>
        <end position="947"/>
    </location>
</feature>
<keyword evidence="4 12" id="KW-0812">Transmembrane</keyword>
<accession>A0A180GUB4</accession>
<protein>
    <recommendedName>
        <fullName evidence="18">C2 domain-containing protein</fullName>
    </recommendedName>
</protein>
<evidence type="ECO:0000313" key="16">
    <source>
        <dbReference type="EnsemblFungi" id="PTTG_08970-t43_1-p1"/>
    </source>
</evidence>
<reference evidence="15" key="2">
    <citation type="submission" date="2016-05" db="EMBL/GenBank/DDBJ databases">
        <title>Comparative analysis highlights variable genome content of wheat rusts and divergence of the mating loci.</title>
        <authorList>
            <person name="Cuomo C.A."/>
            <person name="Bakkeren G."/>
            <person name="Szabo L."/>
            <person name="Khalil H."/>
            <person name="Joly D."/>
            <person name="Goldberg J."/>
            <person name="Young S."/>
            <person name="Zeng Q."/>
            <person name="Fellers J."/>
        </authorList>
    </citation>
    <scope>NUCLEOTIDE SEQUENCE [LARGE SCALE GENOMIC DNA]</scope>
    <source>
        <strain evidence="15">1-1 BBBD Race 1</strain>
    </source>
</reference>
<dbReference type="InterPro" id="IPR037762">
    <property type="entry name" value="C2C_Tricalbin"/>
</dbReference>
<feature type="domain" description="C2" evidence="13">
    <location>
        <begin position="1160"/>
        <end position="1278"/>
    </location>
</feature>
<feature type="domain" description="SMP-LTD" evidence="14">
    <location>
        <begin position="281"/>
        <end position="481"/>
    </location>
</feature>
<dbReference type="SUPFAM" id="SSF49562">
    <property type="entry name" value="C2 domain (Calcium/lipid-binding domain, CaLB)"/>
    <property type="match status" value="6"/>
</dbReference>
<feature type="domain" description="C2" evidence="13">
    <location>
        <begin position="472"/>
        <end position="595"/>
    </location>
</feature>
<dbReference type="InterPro" id="IPR037756">
    <property type="entry name" value="C2D_Tricalbin"/>
</dbReference>
<keyword evidence="3" id="KW-0597">Phosphoprotein</keyword>
<feature type="domain" description="C2" evidence="13">
    <location>
        <begin position="1415"/>
        <end position="1537"/>
    </location>
</feature>
<evidence type="ECO:0000256" key="12">
    <source>
        <dbReference type="SAM" id="Phobius"/>
    </source>
</evidence>
<dbReference type="PROSITE" id="PS51847">
    <property type="entry name" value="SMP"/>
    <property type="match status" value="1"/>
</dbReference>
<dbReference type="CDD" id="cd04044">
    <property type="entry name" value="C2A_Tricalbin-like"/>
    <property type="match status" value="1"/>
</dbReference>
<evidence type="ECO:0000313" key="17">
    <source>
        <dbReference type="Proteomes" id="UP000005240"/>
    </source>
</evidence>
<feature type="region of interest" description="Disordered" evidence="11">
    <location>
        <begin position="15"/>
        <end position="34"/>
    </location>
</feature>
<dbReference type="InterPro" id="IPR031468">
    <property type="entry name" value="SMP_LBD"/>
</dbReference>
<dbReference type="CDD" id="cd04052">
    <property type="entry name" value="C2B_Tricalbin-like"/>
    <property type="match status" value="1"/>
</dbReference>
<feature type="transmembrane region" description="Helical" evidence="12">
    <location>
        <begin position="239"/>
        <end position="256"/>
    </location>
</feature>
<feature type="region of interest" description="Disordered" evidence="11">
    <location>
        <begin position="923"/>
        <end position="947"/>
    </location>
</feature>
<keyword evidence="10 12" id="KW-0472">Membrane</keyword>
<dbReference type="InterPro" id="IPR052455">
    <property type="entry name" value="Tricalbin_domain"/>
</dbReference>
<reference evidence="16" key="4">
    <citation type="submission" date="2025-05" db="UniProtKB">
        <authorList>
            <consortium name="EnsemblFungi"/>
        </authorList>
    </citation>
    <scope>IDENTIFICATION</scope>
    <source>
        <strain evidence="16">isolate 1-1 / race 1 (BBBD)</strain>
    </source>
</reference>
<dbReference type="Pfam" id="PF00168">
    <property type="entry name" value="C2"/>
    <property type="match status" value="5"/>
</dbReference>
<dbReference type="Pfam" id="PF24920">
    <property type="entry name" value="C2_TCB1"/>
    <property type="match status" value="1"/>
</dbReference>
<feature type="domain" description="C2" evidence="13">
    <location>
        <begin position="620"/>
        <end position="740"/>
    </location>
</feature>
<evidence type="ECO:0000256" key="9">
    <source>
        <dbReference type="ARBA" id="ARBA00023121"/>
    </source>
</evidence>
<evidence type="ECO:0000256" key="3">
    <source>
        <dbReference type="ARBA" id="ARBA00022553"/>
    </source>
</evidence>
<dbReference type="InterPro" id="IPR000008">
    <property type="entry name" value="C2_dom"/>
</dbReference>
<reference evidence="16 17" key="3">
    <citation type="journal article" date="2017" name="G3 (Bethesda)">
        <title>Comparative analysis highlights variable genome content of wheat rusts and divergence of the mating loci.</title>
        <authorList>
            <person name="Cuomo C.A."/>
            <person name="Bakkeren G."/>
            <person name="Khalil H.B."/>
            <person name="Panwar V."/>
            <person name="Joly D."/>
            <person name="Linning R."/>
            <person name="Sakthikumar S."/>
            <person name="Song X."/>
            <person name="Adiconis X."/>
            <person name="Fan L."/>
            <person name="Goldberg J.M."/>
            <person name="Levin J.Z."/>
            <person name="Young S."/>
            <person name="Zeng Q."/>
            <person name="Anikster Y."/>
            <person name="Bruce M."/>
            <person name="Wang M."/>
            <person name="Yin C."/>
            <person name="McCallum B."/>
            <person name="Szabo L.J."/>
            <person name="Hulbert S."/>
            <person name="Chen X."/>
            <person name="Fellers J.P."/>
        </authorList>
    </citation>
    <scope>NUCLEOTIDE SEQUENCE</scope>
    <source>
        <strain evidence="16">isolate 1-1 / race 1 (BBBD)</strain>
        <strain evidence="17">Isolate 1-1 / race 1 (BBBD)</strain>
    </source>
</reference>
<dbReference type="Pfam" id="PF25669">
    <property type="entry name" value="SMP_MUG190-like"/>
    <property type="match status" value="1"/>
</dbReference>
<dbReference type="CDD" id="cd04045">
    <property type="entry name" value="C2C_Tricalbin-like"/>
    <property type="match status" value="1"/>
</dbReference>
<dbReference type="InterPro" id="IPR035892">
    <property type="entry name" value="C2_domain_sf"/>
</dbReference>
<evidence type="ECO:0000256" key="11">
    <source>
        <dbReference type="SAM" id="MobiDB-lite"/>
    </source>
</evidence>
<dbReference type="SMART" id="SM00239">
    <property type="entry name" value="C2"/>
    <property type="match status" value="6"/>
</dbReference>
<dbReference type="PROSITE" id="PS50004">
    <property type="entry name" value="C2"/>
    <property type="match status" value="5"/>
</dbReference>
<dbReference type="GO" id="GO:0061817">
    <property type="term" value="P:endoplasmic reticulum-plasma membrane tethering"/>
    <property type="evidence" value="ECO:0007669"/>
    <property type="project" value="InterPro"/>
</dbReference>
<proteinExistence type="predicted"/>
<evidence type="ECO:0000256" key="10">
    <source>
        <dbReference type="ARBA" id="ARBA00023136"/>
    </source>
</evidence>
<keyword evidence="7 12" id="KW-1133">Transmembrane helix</keyword>
<evidence type="ECO:0000256" key="2">
    <source>
        <dbReference type="ARBA" id="ARBA00022448"/>
    </source>
</evidence>
<feature type="region of interest" description="Disordered" evidence="11">
    <location>
        <begin position="980"/>
        <end position="1032"/>
    </location>
</feature>
<sequence>MAGVIKLAPGIERGYMHSAQQPRGKGKTSYSLGSWRGDKEVEKNDAPAAFLTTNHSTPAMSVKQVDYATTHHQRNQSTILSDPTKPDNLNHPNQADFPKKHLSSRPQSSLDLIKTDIDKPLVLTQEVTSAILTDGTNPEEDLPLLDQAGQESLSQLLDSIPGQLVESPLANKIPEWYKVGWAAQIESADPSKSDPDEAKHVDLLETFLSEVYYGTWFHNAAVIFFAVAASHYITLFGGGWSSLIIILAICTTYYTTSIRRLRKNVRGDISRELAKQRLYQDHETVDWLNNFLNRFWLIYEPVLSATIVASVDQILVASTPSFLESIRMSTFTLGSKAPRIDFIRSHPETENDVVVMDWKFDFTPNDISDLTAKAAAAKINPKIVLTIRFGKGVIGAAKDIVVENISFTGTIRIRIKLMNNFPHLQLIDLSFLEKPEFDFILKPIGFDLNMIPGLSGFIESQVHATLGPMMYDPNVFTLNLEQMLAGALVDSAVGVLQITVANAQGLKAVKIGGGTPDPYVTFSIGARLNLDRTKIKHSTQSPNWKSVHFLLIHSLNDLLTMEVMDYNEVRKDTSLGIASIDLQTLVTEPEQEGLTVPIIHQGKPRGEIRLSMVYHPCLVPKQLENGETEPVPETTAGVARLVLHQAKELDYKRTGTSNLSPFAKIYLNGKQILKTPVIKRTNNPVYEAFTEVLISSKPDAVFTINMFDDRHGEDPKIGSVNVKLTELLDLTSGEQKLDWFPLVGAKSGKLRISAVWKGIMMAGAINGASAYTPPIGVLRFHFDRAEDLKNVEALTGGKSDPYVRIMRSGIVLARSQIHNNDLDPVFDEIIYVPLHSLKDSFRLEVMDYQHLTKDRSLGHIDLETTKLVTSIKEEGMNVYQSTGKHQYSEYLKQEGKKALVKGKMNFTVEFHACKPIKFNRFDTPPSDVDKMKTGQQSDKVSTLTESDVQSITLVSPDGSALVNGKSLKAKESLEMLEDRAARQTGYDVPSVDGSPKSKRLDPVGSHRQTKLSIDSLASQHRPLRDDKNPSPPLLELSKDELLTYQSGILVFNIIGGVIARKNARLEFLFDDGYWPSYSTEPSKSTNPRWDETGESFIRELDWSRCILKLNVADKDTREEVYAEYTSDLKDFLNDCLDGPHEFVLQDLEGGNRSTISIQCRYIPVPITLEPRESINNMGLLTVMLDHAKDLMAADRNGYSDPYAQFLLNGAKVFKSSVQKKTLNPKWTERFEVEIPSRAGAEFYVHVYDWDRVGASDKLGQARIDLSNLEPMVQSTVVANLTQGDKQKGQVQIRMTFRPHFISRSRQATSTFTGGFGRVATGLGGTVLSAGAGVGLGAAKGVGTVGGGVIKGVGGVGKLGYAGIRRATGMGNKRTSVIDEGVPKVPILDSDLGLPPTPSAHGSQSRVASGELAAAAQATSPSPSKVNLATEDYKLNIVIIGLVGLENSGGKTYVHVKRNAKAVYDTKVTRPTGTTPGLEWKEICTLDAKLGVESELEFVVFEKRKLGKDREMGSLRLKLWETVDPIQGRFEAEIDQAIDDSSSSSGGEAGVGAAHLRLKLSIIDAGSSTNVSKEIYAHSRRSISAGNHPFGGLFGHHHKPSDDHNIPQPPTTPSGPSDAFLSHDPNPSPAKPPSIFGSKSQKSVAGAAAGRFSLHRHH</sequence>
<dbReference type="GO" id="GO:0006869">
    <property type="term" value="P:lipid transport"/>
    <property type="evidence" value="ECO:0007669"/>
    <property type="project" value="UniProtKB-KW"/>
</dbReference>
<evidence type="ECO:0000259" key="13">
    <source>
        <dbReference type="PROSITE" id="PS50004"/>
    </source>
</evidence>
<dbReference type="CDD" id="cd21678">
    <property type="entry name" value="SMP_TCB"/>
    <property type="match status" value="1"/>
</dbReference>
<dbReference type="OrthoDB" id="1029639at2759"/>
<evidence type="ECO:0000256" key="8">
    <source>
        <dbReference type="ARBA" id="ARBA00023055"/>
    </source>
</evidence>
<evidence type="ECO:0000256" key="6">
    <source>
        <dbReference type="ARBA" id="ARBA00022824"/>
    </source>
</evidence>
<keyword evidence="2" id="KW-0813">Transport</keyword>
<keyword evidence="17" id="KW-1185">Reference proteome</keyword>
<organism evidence="15">
    <name type="scientific">Puccinia triticina (isolate 1-1 / race 1 (BBBD))</name>
    <name type="common">Brown leaf rust fungus</name>
    <dbReference type="NCBI Taxonomy" id="630390"/>
    <lineage>
        <taxon>Eukaryota</taxon>
        <taxon>Fungi</taxon>
        <taxon>Dikarya</taxon>
        <taxon>Basidiomycota</taxon>
        <taxon>Pucciniomycotina</taxon>
        <taxon>Pucciniomycetes</taxon>
        <taxon>Pucciniales</taxon>
        <taxon>Pucciniaceae</taxon>
        <taxon>Puccinia</taxon>
    </lineage>
</organism>
<reference evidence="15" key="1">
    <citation type="submission" date="2009-11" db="EMBL/GenBank/DDBJ databases">
        <authorList>
            <consortium name="The Broad Institute Genome Sequencing Platform"/>
            <person name="Ward D."/>
            <person name="Feldgarden M."/>
            <person name="Earl A."/>
            <person name="Young S.K."/>
            <person name="Zeng Q."/>
            <person name="Koehrsen M."/>
            <person name="Alvarado L."/>
            <person name="Berlin A."/>
            <person name="Bochicchio J."/>
            <person name="Borenstein D."/>
            <person name="Chapman S.B."/>
            <person name="Chen Z."/>
            <person name="Engels R."/>
            <person name="Freedman E."/>
            <person name="Gellesch M."/>
            <person name="Goldberg J."/>
            <person name="Griggs A."/>
            <person name="Gujja S."/>
            <person name="Heilman E."/>
            <person name="Heiman D."/>
            <person name="Hepburn T."/>
            <person name="Howarth C."/>
            <person name="Jen D."/>
            <person name="Larson L."/>
            <person name="Lewis B."/>
            <person name="Mehta T."/>
            <person name="Park D."/>
            <person name="Pearson M."/>
            <person name="Roberts A."/>
            <person name="Saif S."/>
            <person name="Shea T."/>
            <person name="Shenoy N."/>
            <person name="Sisk P."/>
            <person name="Stolte C."/>
            <person name="Sykes S."/>
            <person name="Thomson T."/>
            <person name="Walk T."/>
            <person name="White J."/>
            <person name="Yandava C."/>
            <person name="Izard J."/>
            <person name="Baranova O.V."/>
            <person name="Blanton J.M."/>
            <person name="Tanner A.C."/>
            <person name="Dewhirst F.E."/>
            <person name="Haas B."/>
            <person name="Nusbaum C."/>
            <person name="Birren B."/>
        </authorList>
    </citation>
    <scope>NUCLEOTIDE SEQUENCE [LARGE SCALE GENOMIC DNA]</scope>
    <source>
        <strain evidence="15">1-1 BBBD Race 1</strain>
    </source>
</reference>
<dbReference type="GO" id="GO:0008289">
    <property type="term" value="F:lipid binding"/>
    <property type="evidence" value="ECO:0007669"/>
    <property type="project" value="UniProtKB-KW"/>
</dbReference>
<dbReference type="CDD" id="cd04040">
    <property type="entry name" value="C2D_Tricalbin-like"/>
    <property type="match status" value="1"/>
</dbReference>
<dbReference type="Gene3D" id="2.60.40.150">
    <property type="entry name" value="C2 domain"/>
    <property type="match status" value="4"/>
</dbReference>
<keyword evidence="6" id="KW-0256">Endoplasmic reticulum</keyword>
<dbReference type="STRING" id="630390.A0A180GUB4"/>
<dbReference type="PANTHER" id="PTHR46980:SF2">
    <property type="entry name" value="TRICALBIN-1-RELATED"/>
    <property type="match status" value="1"/>
</dbReference>
<dbReference type="InterPro" id="IPR056910">
    <property type="entry name" value="TCB1-3_C2"/>
</dbReference>
<evidence type="ECO:0000256" key="4">
    <source>
        <dbReference type="ARBA" id="ARBA00022692"/>
    </source>
</evidence>
<feature type="domain" description="C2" evidence="13">
    <location>
        <begin position="761"/>
        <end position="879"/>
    </location>
</feature>
<comment type="subcellular location">
    <subcellularLocation>
        <location evidence="1">Endoplasmic reticulum membrane</location>
    </subcellularLocation>
</comment>
<feature type="region of interest" description="Disordered" evidence="11">
    <location>
        <begin position="1390"/>
        <end position="1424"/>
    </location>
</feature>
<dbReference type="VEuPathDB" id="FungiDB:PTTG_08970"/>
<feature type="region of interest" description="Disordered" evidence="11">
    <location>
        <begin position="69"/>
        <end position="106"/>
    </location>
</feature>
<evidence type="ECO:0000256" key="5">
    <source>
        <dbReference type="ARBA" id="ARBA00022737"/>
    </source>
</evidence>
<dbReference type="Proteomes" id="UP000005240">
    <property type="component" value="Unassembled WGS sequence"/>
</dbReference>